<protein>
    <submittedName>
        <fullName evidence="1">Uncharacterized protein</fullName>
    </submittedName>
</protein>
<name>A0A834PR77_MARMO</name>
<evidence type="ECO:0000313" key="2">
    <source>
        <dbReference type="Proteomes" id="UP000662637"/>
    </source>
</evidence>
<sequence length="135" mass="14788">MPATAPGSGDTEETLATLLHGLDSKSQRCATSSRKPPGLCRWCEGCGHLVYQLDEMVTEDKTPTPDRHYHSGPRGRDCPYWNFLASLDLMTTRLLERAVLPVRGLGTWCPGLGKQALWPRHPQHRTPGASVPASA</sequence>
<reference evidence="1" key="1">
    <citation type="submission" date="2020-08" db="EMBL/GenBank/DDBJ databases">
        <authorList>
            <person name="Shumante A."/>
            <person name="Zimin A.V."/>
            <person name="Puiu D."/>
            <person name="Salzberg S.L."/>
        </authorList>
    </citation>
    <scope>NUCLEOTIDE SEQUENCE</scope>
    <source>
        <strain evidence="1">WC2-LM</strain>
        <tissue evidence="1">Liver</tissue>
    </source>
</reference>
<organism evidence="1 2">
    <name type="scientific">Marmota monax</name>
    <name type="common">Woodchuck</name>
    <dbReference type="NCBI Taxonomy" id="9995"/>
    <lineage>
        <taxon>Eukaryota</taxon>
        <taxon>Metazoa</taxon>
        <taxon>Chordata</taxon>
        <taxon>Craniata</taxon>
        <taxon>Vertebrata</taxon>
        <taxon>Euteleostomi</taxon>
        <taxon>Mammalia</taxon>
        <taxon>Eutheria</taxon>
        <taxon>Euarchontoglires</taxon>
        <taxon>Glires</taxon>
        <taxon>Rodentia</taxon>
        <taxon>Sciuromorpha</taxon>
        <taxon>Sciuridae</taxon>
        <taxon>Xerinae</taxon>
        <taxon>Marmotini</taxon>
        <taxon>Marmota</taxon>
    </lineage>
</organism>
<gene>
    <name evidence="1" type="ORF">GHT09_007570</name>
</gene>
<comment type="caution">
    <text evidence="1">The sequence shown here is derived from an EMBL/GenBank/DDBJ whole genome shotgun (WGS) entry which is preliminary data.</text>
</comment>
<accession>A0A834PR77</accession>
<dbReference type="EMBL" id="WJEC01008052">
    <property type="protein sequence ID" value="KAF7464240.1"/>
    <property type="molecule type" value="Genomic_DNA"/>
</dbReference>
<dbReference type="Proteomes" id="UP000662637">
    <property type="component" value="Unassembled WGS sequence"/>
</dbReference>
<evidence type="ECO:0000313" key="1">
    <source>
        <dbReference type="EMBL" id="KAF7464240.1"/>
    </source>
</evidence>
<proteinExistence type="predicted"/>
<dbReference type="AlphaFoldDB" id="A0A834PR77"/>